<dbReference type="InterPro" id="IPR039261">
    <property type="entry name" value="FNR_nucleotide-bd"/>
</dbReference>
<dbReference type="Pfam" id="PF00111">
    <property type="entry name" value="Fer2"/>
    <property type="match status" value="1"/>
</dbReference>
<dbReference type="Pfam" id="PF00175">
    <property type="entry name" value="NAD_binding_1"/>
    <property type="match status" value="1"/>
</dbReference>
<feature type="domain" description="FAD-binding FR-type" evidence="9">
    <location>
        <begin position="1"/>
        <end position="102"/>
    </location>
</feature>
<dbReference type="InterPro" id="IPR017927">
    <property type="entry name" value="FAD-bd_FR_type"/>
</dbReference>
<dbReference type="SUPFAM" id="SSF63380">
    <property type="entry name" value="Riboflavin synthase domain-like"/>
    <property type="match status" value="1"/>
</dbReference>
<accession>A0A853B1W9</accession>
<keyword evidence="5" id="KW-0560">Oxidoreductase</keyword>
<dbReference type="Gene3D" id="3.40.50.80">
    <property type="entry name" value="Nucleotide-binding domain of ferredoxin-NADP reductase (FNR) module"/>
    <property type="match status" value="1"/>
</dbReference>
<evidence type="ECO:0000256" key="3">
    <source>
        <dbReference type="ARBA" id="ARBA00022714"/>
    </source>
</evidence>
<reference evidence="10 11" key="1">
    <citation type="submission" date="2020-07" db="EMBL/GenBank/DDBJ databases">
        <title>Sequencing the genomes of 1000 actinobacteria strains.</title>
        <authorList>
            <person name="Klenk H.-P."/>
        </authorList>
    </citation>
    <scope>NUCLEOTIDE SEQUENCE [LARGE SCALE GENOMIC DNA]</scope>
    <source>
        <strain evidence="10 11">DSM 104006</strain>
    </source>
</reference>
<evidence type="ECO:0000313" key="11">
    <source>
        <dbReference type="Proteomes" id="UP000549616"/>
    </source>
</evidence>
<dbReference type="CDD" id="cd00207">
    <property type="entry name" value="fer2"/>
    <property type="match status" value="1"/>
</dbReference>
<keyword evidence="6" id="KW-0408">Iron</keyword>
<dbReference type="SUPFAM" id="SSF52343">
    <property type="entry name" value="Ferredoxin reductase-like, C-terminal NADP-linked domain"/>
    <property type="match status" value="1"/>
</dbReference>
<name>A0A853B1W9_9PSEU</name>
<dbReference type="GO" id="GO:0016491">
    <property type="term" value="F:oxidoreductase activity"/>
    <property type="evidence" value="ECO:0007669"/>
    <property type="project" value="UniProtKB-KW"/>
</dbReference>
<dbReference type="Gene3D" id="3.10.20.30">
    <property type="match status" value="1"/>
</dbReference>
<dbReference type="InterPro" id="IPR006058">
    <property type="entry name" value="2Fe2S_fd_BS"/>
</dbReference>
<evidence type="ECO:0000259" key="9">
    <source>
        <dbReference type="PROSITE" id="PS51384"/>
    </source>
</evidence>
<evidence type="ECO:0000256" key="7">
    <source>
        <dbReference type="ARBA" id="ARBA00023014"/>
    </source>
</evidence>
<dbReference type="PROSITE" id="PS51085">
    <property type="entry name" value="2FE2S_FER_2"/>
    <property type="match status" value="1"/>
</dbReference>
<dbReference type="InterPro" id="IPR001433">
    <property type="entry name" value="OxRdtase_FAD/NAD-bd"/>
</dbReference>
<keyword evidence="11" id="KW-1185">Reference proteome</keyword>
<keyword evidence="2" id="KW-0285">Flavoprotein</keyword>
<dbReference type="Proteomes" id="UP000549616">
    <property type="component" value="Unassembled WGS sequence"/>
</dbReference>
<protein>
    <submittedName>
        <fullName evidence="10">Ferredoxin-NADP reductase</fullName>
    </submittedName>
</protein>
<dbReference type="InterPro" id="IPR001041">
    <property type="entry name" value="2Fe-2S_ferredoxin-type"/>
</dbReference>
<evidence type="ECO:0000313" key="10">
    <source>
        <dbReference type="EMBL" id="NYI88824.1"/>
    </source>
</evidence>
<dbReference type="AlphaFoldDB" id="A0A853B1W9"/>
<comment type="caution">
    <text evidence="10">The sequence shown here is derived from an EMBL/GenBank/DDBJ whole genome shotgun (WGS) entry which is preliminary data.</text>
</comment>
<evidence type="ECO:0000256" key="2">
    <source>
        <dbReference type="ARBA" id="ARBA00022630"/>
    </source>
</evidence>
<dbReference type="PANTHER" id="PTHR47354:SF1">
    <property type="entry name" value="CARNITINE MONOOXYGENASE REDUCTASE SUBUNIT"/>
    <property type="match status" value="1"/>
</dbReference>
<dbReference type="PROSITE" id="PS51384">
    <property type="entry name" value="FAD_FR"/>
    <property type="match status" value="1"/>
</dbReference>
<gene>
    <name evidence="10" type="ORF">HNR02_002147</name>
</gene>
<evidence type="ECO:0000256" key="4">
    <source>
        <dbReference type="ARBA" id="ARBA00022723"/>
    </source>
</evidence>
<keyword evidence="3" id="KW-0001">2Fe-2S</keyword>
<sequence>MARKLVVAAKERLADGVVELRLRDPAGGELAQWSAGAHVDVHCGPGMVRQYSLCGDPARRGEYRIAVLREPESRGGSRALHDDVGEGALIEVSEPRNHFGLERAGGYLFVAGGIGITPILPMLAEAQRAGKRWRLLYGGRSRASMAFLDELRGYGEKVRLAPQDECGLLDLPSALAGLPEGTLVYCCGPEPLLAAIEAACAGAGVPTALRVERFSAKPRQHVVDGEFEVELAGTGQRLRVPSDRTLLDVLRDAEVDVLTSCEEGTCGSCETGVLRGEPDHRDSVLTDEEREQGDRIMVCVSRSRTPLLTLDL</sequence>
<keyword evidence="4" id="KW-0479">Metal-binding</keyword>
<evidence type="ECO:0000256" key="6">
    <source>
        <dbReference type="ARBA" id="ARBA00023004"/>
    </source>
</evidence>
<dbReference type="EMBL" id="JACCFK010000001">
    <property type="protein sequence ID" value="NYI88824.1"/>
    <property type="molecule type" value="Genomic_DNA"/>
</dbReference>
<keyword evidence="7" id="KW-0411">Iron-sulfur</keyword>
<dbReference type="RefSeq" id="WP_312860970.1">
    <property type="nucleotide sequence ID" value="NZ_JACCFK010000001.1"/>
</dbReference>
<dbReference type="InterPro" id="IPR012675">
    <property type="entry name" value="Beta-grasp_dom_sf"/>
</dbReference>
<feature type="domain" description="2Fe-2S ferredoxin-type" evidence="8">
    <location>
        <begin position="227"/>
        <end position="312"/>
    </location>
</feature>
<proteinExistence type="predicted"/>
<dbReference type="Gene3D" id="2.40.30.10">
    <property type="entry name" value="Translation factors"/>
    <property type="match status" value="1"/>
</dbReference>
<dbReference type="PRINTS" id="PR00409">
    <property type="entry name" value="PHDIOXRDTASE"/>
</dbReference>
<dbReference type="InterPro" id="IPR036010">
    <property type="entry name" value="2Fe-2S_ferredoxin-like_sf"/>
</dbReference>
<evidence type="ECO:0000256" key="1">
    <source>
        <dbReference type="ARBA" id="ARBA00001974"/>
    </source>
</evidence>
<dbReference type="GO" id="GO:0051537">
    <property type="term" value="F:2 iron, 2 sulfur cluster binding"/>
    <property type="evidence" value="ECO:0007669"/>
    <property type="project" value="UniProtKB-KW"/>
</dbReference>
<dbReference type="InterPro" id="IPR050415">
    <property type="entry name" value="MRET"/>
</dbReference>
<organism evidence="10 11">
    <name type="scientific">Amycolatopsis endophytica</name>
    <dbReference type="NCBI Taxonomy" id="860233"/>
    <lineage>
        <taxon>Bacteria</taxon>
        <taxon>Bacillati</taxon>
        <taxon>Actinomycetota</taxon>
        <taxon>Actinomycetes</taxon>
        <taxon>Pseudonocardiales</taxon>
        <taxon>Pseudonocardiaceae</taxon>
        <taxon>Amycolatopsis</taxon>
    </lineage>
</organism>
<dbReference type="PANTHER" id="PTHR47354">
    <property type="entry name" value="NADH OXIDOREDUCTASE HCR"/>
    <property type="match status" value="1"/>
</dbReference>
<dbReference type="InterPro" id="IPR017938">
    <property type="entry name" value="Riboflavin_synthase-like_b-brl"/>
</dbReference>
<dbReference type="PROSITE" id="PS00197">
    <property type="entry name" value="2FE2S_FER_1"/>
    <property type="match status" value="1"/>
</dbReference>
<dbReference type="SUPFAM" id="SSF54292">
    <property type="entry name" value="2Fe-2S ferredoxin-like"/>
    <property type="match status" value="1"/>
</dbReference>
<comment type="cofactor">
    <cofactor evidence="1">
        <name>FAD</name>
        <dbReference type="ChEBI" id="CHEBI:57692"/>
    </cofactor>
</comment>
<evidence type="ECO:0000256" key="5">
    <source>
        <dbReference type="ARBA" id="ARBA00023002"/>
    </source>
</evidence>
<dbReference type="GO" id="GO:0046872">
    <property type="term" value="F:metal ion binding"/>
    <property type="evidence" value="ECO:0007669"/>
    <property type="project" value="UniProtKB-KW"/>
</dbReference>
<dbReference type="CDD" id="cd06185">
    <property type="entry name" value="PDR_like"/>
    <property type="match status" value="1"/>
</dbReference>
<evidence type="ECO:0000259" key="8">
    <source>
        <dbReference type="PROSITE" id="PS51085"/>
    </source>
</evidence>